<dbReference type="SUPFAM" id="SSF48452">
    <property type="entry name" value="TPR-like"/>
    <property type="match status" value="1"/>
</dbReference>
<dbReference type="AlphaFoldDB" id="X1B976"/>
<proteinExistence type="predicted"/>
<reference evidence="1" key="1">
    <citation type="journal article" date="2014" name="Front. Microbiol.">
        <title>High frequency of phylogenetically diverse reductive dehalogenase-homologous genes in deep subseafloor sedimentary metagenomes.</title>
        <authorList>
            <person name="Kawai M."/>
            <person name="Futagami T."/>
            <person name="Toyoda A."/>
            <person name="Takaki Y."/>
            <person name="Nishi S."/>
            <person name="Hori S."/>
            <person name="Arai W."/>
            <person name="Tsubouchi T."/>
            <person name="Morono Y."/>
            <person name="Uchiyama I."/>
            <person name="Ito T."/>
            <person name="Fujiyama A."/>
            <person name="Inagaki F."/>
            <person name="Takami H."/>
        </authorList>
    </citation>
    <scope>NUCLEOTIDE SEQUENCE</scope>
    <source>
        <strain evidence="1">Expedition CK06-06</strain>
    </source>
</reference>
<dbReference type="InterPro" id="IPR011990">
    <property type="entry name" value="TPR-like_helical_dom_sf"/>
</dbReference>
<comment type="caution">
    <text evidence="1">The sequence shown here is derived from an EMBL/GenBank/DDBJ whole genome shotgun (WGS) entry which is preliminary data.</text>
</comment>
<gene>
    <name evidence="1" type="ORF">S01H4_01346</name>
</gene>
<organism evidence="1">
    <name type="scientific">marine sediment metagenome</name>
    <dbReference type="NCBI Taxonomy" id="412755"/>
    <lineage>
        <taxon>unclassified sequences</taxon>
        <taxon>metagenomes</taxon>
        <taxon>ecological metagenomes</taxon>
    </lineage>
</organism>
<evidence type="ECO:0008006" key="2">
    <source>
        <dbReference type="Google" id="ProtNLM"/>
    </source>
</evidence>
<sequence length="245" mass="28378">MKRCFLYVLVCMFLFSFCFVSMAEDPLVEADALFEKGDINNITSILESIPLYIKAVEANPDSYEANWKCARAHREYADHALEGEHEGWKDICKEYGKKGMGYAEKAKELEPKKIEGHYYFGLSAGTYSDGVSILKALKEGLKGSTQKAFYKAYEIDKMFDIGGPMLAIARFWHQLPFPFKNKRRSQKYFEEHHKYFPDDPEGLVYFAELLIDRRKKKEAKPLLEKAVAGDEPYYSKWAKELLEKL</sequence>
<dbReference type="Gene3D" id="1.25.40.10">
    <property type="entry name" value="Tetratricopeptide repeat domain"/>
    <property type="match status" value="1"/>
</dbReference>
<accession>X1B976</accession>
<protein>
    <recommendedName>
        <fullName evidence="2">Tetratricopeptide repeat protein</fullName>
    </recommendedName>
</protein>
<evidence type="ECO:0000313" key="1">
    <source>
        <dbReference type="EMBL" id="GAG68506.1"/>
    </source>
</evidence>
<dbReference type="EMBL" id="BART01000241">
    <property type="protein sequence ID" value="GAG68506.1"/>
    <property type="molecule type" value="Genomic_DNA"/>
</dbReference>
<name>X1B976_9ZZZZ</name>